<feature type="domain" description="Integrase zinc-binding" evidence="1">
    <location>
        <begin position="180"/>
        <end position="234"/>
    </location>
</feature>
<name>A0A6J7ZV47_MYTCO</name>
<evidence type="ECO:0000313" key="2">
    <source>
        <dbReference type="EMBL" id="CAC5355199.1"/>
    </source>
</evidence>
<protein>
    <recommendedName>
        <fullName evidence="1">Integrase zinc-binding domain-containing protein</fullName>
    </recommendedName>
</protein>
<dbReference type="EMBL" id="CACVKT020000009">
    <property type="protein sequence ID" value="CAC5355199.1"/>
    <property type="molecule type" value="Genomic_DNA"/>
</dbReference>
<reference evidence="2 3" key="1">
    <citation type="submission" date="2020-06" db="EMBL/GenBank/DDBJ databases">
        <authorList>
            <person name="Li R."/>
            <person name="Bekaert M."/>
        </authorList>
    </citation>
    <scope>NUCLEOTIDE SEQUENCE [LARGE SCALE GENOMIC DNA]</scope>
    <source>
        <strain evidence="3">wild</strain>
    </source>
</reference>
<gene>
    <name evidence="2" type="ORF">MCOR_106</name>
</gene>
<dbReference type="PANTHER" id="PTHR37984">
    <property type="entry name" value="PROTEIN CBG26694"/>
    <property type="match status" value="1"/>
</dbReference>
<dbReference type="AlphaFoldDB" id="A0A6J7ZV47"/>
<organism evidence="2 3">
    <name type="scientific">Mytilus coruscus</name>
    <name type="common">Sea mussel</name>
    <dbReference type="NCBI Taxonomy" id="42192"/>
    <lineage>
        <taxon>Eukaryota</taxon>
        <taxon>Metazoa</taxon>
        <taxon>Spiralia</taxon>
        <taxon>Lophotrochozoa</taxon>
        <taxon>Mollusca</taxon>
        <taxon>Bivalvia</taxon>
        <taxon>Autobranchia</taxon>
        <taxon>Pteriomorphia</taxon>
        <taxon>Mytilida</taxon>
        <taxon>Mytiloidea</taxon>
        <taxon>Mytilidae</taxon>
        <taxon>Mytilinae</taxon>
        <taxon>Mytilus</taxon>
    </lineage>
</organism>
<dbReference type="InterPro" id="IPR041588">
    <property type="entry name" value="Integrase_H2C2"/>
</dbReference>
<evidence type="ECO:0000259" key="1">
    <source>
        <dbReference type="Pfam" id="PF17921"/>
    </source>
</evidence>
<proteinExistence type="predicted"/>
<dbReference type="Pfam" id="PF17921">
    <property type="entry name" value="Integrase_H2C2"/>
    <property type="match status" value="1"/>
</dbReference>
<dbReference type="InterPro" id="IPR050951">
    <property type="entry name" value="Retrovirus_Pol_polyprotein"/>
</dbReference>
<sequence>MIHPKATPVACHIQVPVPLHWQDDVKASLDQDDRLGVIEPVPVGETVTWCHRDGYTRRFDEIVADVPNKTKCVDDTLLWSDDIEECFVQACHWLEICGKHDEEIELVAALSIDTLQPITWHMVHVATNSNNYMVKLVEIIENGMPEFRHEMPTELREFFQFREDLYTVDGVVMYKDRIVVPPALRKNVFAILHSAHHGVTSMMSRAESSVFWPEINPDITTLRNECNQCNRMAPSRLSAQPTPPVYPIYPFQCVCADFFPL</sequence>
<dbReference type="OrthoDB" id="6153079at2759"/>
<dbReference type="PANTHER" id="PTHR37984:SF7">
    <property type="entry name" value="INTEGRASE CATALYTIC DOMAIN-CONTAINING PROTEIN"/>
    <property type="match status" value="1"/>
</dbReference>
<keyword evidence="3" id="KW-1185">Reference proteome</keyword>
<accession>A0A6J7ZV47</accession>
<dbReference type="Proteomes" id="UP000507470">
    <property type="component" value="Unassembled WGS sequence"/>
</dbReference>
<dbReference type="FunFam" id="1.10.340.70:FF:000003">
    <property type="entry name" value="Protein CBG25708"/>
    <property type="match status" value="1"/>
</dbReference>
<dbReference type="Gene3D" id="1.10.340.70">
    <property type="match status" value="1"/>
</dbReference>
<evidence type="ECO:0000313" key="3">
    <source>
        <dbReference type="Proteomes" id="UP000507470"/>
    </source>
</evidence>